<organism evidence="1">
    <name type="scientific">mine drainage metagenome</name>
    <dbReference type="NCBI Taxonomy" id="410659"/>
    <lineage>
        <taxon>unclassified sequences</taxon>
        <taxon>metagenomes</taxon>
        <taxon>ecological metagenomes</taxon>
    </lineage>
</organism>
<accession>T1BI16</accession>
<gene>
    <name evidence="1" type="ORF">B2A_06254</name>
</gene>
<comment type="caution">
    <text evidence="1">The sequence shown here is derived from an EMBL/GenBank/DDBJ whole genome shotgun (WGS) entry which is preliminary data.</text>
</comment>
<evidence type="ECO:0000313" key="1">
    <source>
        <dbReference type="EMBL" id="EQD53785.1"/>
    </source>
</evidence>
<protein>
    <submittedName>
        <fullName evidence="1">Uncharacterized protein</fullName>
    </submittedName>
</protein>
<proteinExistence type="predicted"/>
<dbReference type="EMBL" id="AUZZ01004409">
    <property type="protein sequence ID" value="EQD53785.1"/>
    <property type="molecule type" value="Genomic_DNA"/>
</dbReference>
<feature type="non-terminal residue" evidence="1">
    <location>
        <position position="1"/>
    </location>
</feature>
<name>T1BI16_9ZZZZ</name>
<dbReference type="AlphaFoldDB" id="T1BI16"/>
<sequence length="75" mass="8415">RAGFADEEQLPHVYQVNFSVQRAFHVPGIGTVTDRIAVLNVFDRINLIRPAEGIGIFQSAYGLRRTIYDTITVPI</sequence>
<reference evidence="1" key="1">
    <citation type="submission" date="2013-08" db="EMBL/GenBank/DDBJ databases">
        <authorList>
            <person name="Mendez C."/>
            <person name="Richter M."/>
            <person name="Ferrer M."/>
            <person name="Sanchez J."/>
        </authorList>
    </citation>
    <scope>NUCLEOTIDE SEQUENCE</scope>
</reference>
<reference evidence="1" key="2">
    <citation type="journal article" date="2014" name="ISME J.">
        <title>Microbial stratification in low pH oxic and suboxic macroscopic growths along an acid mine drainage.</title>
        <authorList>
            <person name="Mendez-Garcia C."/>
            <person name="Mesa V."/>
            <person name="Sprenger R.R."/>
            <person name="Richter M."/>
            <person name="Diez M.S."/>
            <person name="Solano J."/>
            <person name="Bargiela R."/>
            <person name="Golyshina O.V."/>
            <person name="Manteca A."/>
            <person name="Ramos J.L."/>
            <person name="Gallego J.R."/>
            <person name="Llorente I."/>
            <person name="Martins Dos Santos V.A."/>
            <person name="Jensen O.N."/>
            <person name="Pelaez A.I."/>
            <person name="Sanchez J."/>
            <person name="Ferrer M."/>
        </authorList>
    </citation>
    <scope>NUCLEOTIDE SEQUENCE</scope>
</reference>